<comment type="subcellular location">
    <subcellularLocation>
        <location evidence="1">Membrane</location>
        <topology evidence="1">Multi-pass membrane protein</topology>
    </subcellularLocation>
</comment>
<reference evidence="7 8" key="1">
    <citation type="submission" date="2016-10" db="EMBL/GenBank/DDBJ databases">
        <authorList>
            <person name="de Groot N.N."/>
        </authorList>
    </citation>
    <scope>NUCLEOTIDE SEQUENCE [LARGE SCALE GENOMIC DNA]</scope>
    <source>
        <strain evidence="7 8">DSM 44778</strain>
    </source>
</reference>
<evidence type="ECO:0000256" key="5">
    <source>
        <dbReference type="SAM" id="Phobius"/>
    </source>
</evidence>
<dbReference type="Proteomes" id="UP000199545">
    <property type="component" value="Unassembled WGS sequence"/>
</dbReference>
<keyword evidence="2 5" id="KW-0812">Transmembrane</keyword>
<feature type="transmembrane region" description="Helical" evidence="5">
    <location>
        <begin position="189"/>
        <end position="207"/>
    </location>
</feature>
<evidence type="ECO:0000256" key="4">
    <source>
        <dbReference type="ARBA" id="ARBA00023136"/>
    </source>
</evidence>
<evidence type="ECO:0000313" key="7">
    <source>
        <dbReference type="EMBL" id="SFJ59498.1"/>
    </source>
</evidence>
<accession>A0A1I3SL29</accession>
<dbReference type="InterPro" id="IPR006977">
    <property type="entry name" value="Yip1_dom"/>
</dbReference>
<dbReference type="RefSeq" id="WP_093230864.1">
    <property type="nucleotide sequence ID" value="NZ_FORR01000013.1"/>
</dbReference>
<feature type="domain" description="Yip1" evidence="6">
    <location>
        <begin position="14"/>
        <end position="199"/>
    </location>
</feature>
<keyword evidence="3 5" id="KW-1133">Transmembrane helix</keyword>
<keyword evidence="8" id="KW-1185">Reference proteome</keyword>
<dbReference type="GO" id="GO:0016020">
    <property type="term" value="C:membrane"/>
    <property type="evidence" value="ECO:0007669"/>
    <property type="project" value="UniProtKB-SubCell"/>
</dbReference>
<evidence type="ECO:0000256" key="1">
    <source>
        <dbReference type="ARBA" id="ARBA00004141"/>
    </source>
</evidence>
<feature type="transmembrane region" description="Helical" evidence="5">
    <location>
        <begin position="110"/>
        <end position="135"/>
    </location>
</feature>
<gene>
    <name evidence="7" type="ORF">SAMN05421852_11394</name>
</gene>
<dbReference type="EMBL" id="FORR01000013">
    <property type="protein sequence ID" value="SFJ59498.1"/>
    <property type="molecule type" value="Genomic_DNA"/>
</dbReference>
<sequence length="208" mass="23723">MSHTQTLQRPSWIKIVFTPNTEMDKIAHTQKIVLPLILFTLIQAAIYFAIGYLEPGILQKMKFGTFAPLTSGIIFGVYGLLNVPMTLLLSSLCQKMIAYFVKERLEFKKLFILNVYLWIVILFKYLFILVTIVFFQGDFAAPVTSLAAYTQFEPAKEKLLSAIELFSIWHFILIAIGIHHIFRIPRKKAFIIAVEAYFAEAAIVLLVG</sequence>
<evidence type="ECO:0000256" key="3">
    <source>
        <dbReference type="ARBA" id="ARBA00022989"/>
    </source>
</evidence>
<proteinExistence type="predicted"/>
<dbReference type="AlphaFoldDB" id="A0A1I3SL29"/>
<keyword evidence="4 5" id="KW-0472">Membrane</keyword>
<protein>
    <submittedName>
        <fullName evidence="7">Yip1 domain-containing protein</fullName>
    </submittedName>
</protein>
<evidence type="ECO:0000313" key="8">
    <source>
        <dbReference type="Proteomes" id="UP000199545"/>
    </source>
</evidence>
<name>A0A1I3SL29_9BACL</name>
<organism evidence="7 8">
    <name type="scientific">Thermoflavimicrobium dichotomicum</name>
    <dbReference type="NCBI Taxonomy" id="46223"/>
    <lineage>
        <taxon>Bacteria</taxon>
        <taxon>Bacillati</taxon>
        <taxon>Bacillota</taxon>
        <taxon>Bacilli</taxon>
        <taxon>Bacillales</taxon>
        <taxon>Thermoactinomycetaceae</taxon>
        <taxon>Thermoflavimicrobium</taxon>
    </lineage>
</organism>
<dbReference type="Pfam" id="PF04893">
    <property type="entry name" value="Yip1"/>
    <property type="match status" value="1"/>
</dbReference>
<dbReference type="STRING" id="46223.SAMN05421852_11394"/>
<feature type="transmembrane region" description="Helical" evidence="5">
    <location>
        <begin position="159"/>
        <end position="182"/>
    </location>
</feature>
<evidence type="ECO:0000259" key="6">
    <source>
        <dbReference type="Pfam" id="PF04893"/>
    </source>
</evidence>
<feature type="transmembrane region" description="Helical" evidence="5">
    <location>
        <begin position="65"/>
        <end position="89"/>
    </location>
</feature>
<dbReference type="OrthoDB" id="2940219at2"/>
<evidence type="ECO:0000256" key="2">
    <source>
        <dbReference type="ARBA" id="ARBA00022692"/>
    </source>
</evidence>
<feature type="transmembrane region" description="Helical" evidence="5">
    <location>
        <begin position="32"/>
        <end position="53"/>
    </location>
</feature>